<gene>
    <name evidence="5" type="ORF">GNI_171710</name>
</gene>
<protein>
    <submittedName>
        <fullName evidence="5">AAA family ATPase</fullName>
    </submittedName>
</protein>
<dbReference type="InterPro" id="IPR003960">
    <property type="entry name" value="ATPase_AAA_CS"/>
</dbReference>
<name>A0A023AXQ7_GRENI</name>
<keyword evidence="2" id="KW-0547">Nucleotide-binding</keyword>
<dbReference type="EMBL" id="AFNH02001287">
    <property type="protein sequence ID" value="EZG43442.1"/>
    <property type="molecule type" value="Genomic_DNA"/>
</dbReference>
<dbReference type="eggNOG" id="KOG0740">
    <property type="taxonomic scope" value="Eukaryota"/>
</dbReference>
<reference evidence="5" key="1">
    <citation type="submission" date="2013-12" db="EMBL/GenBank/DDBJ databases">
        <authorList>
            <person name="Omoto C.K."/>
            <person name="Sibley D."/>
            <person name="Venepally P."/>
            <person name="Hadjithomas M."/>
            <person name="Karamycheva S."/>
            <person name="Brunk B."/>
            <person name="Roos D."/>
            <person name="Caler E."/>
            <person name="Lorenzi H."/>
        </authorList>
    </citation>
    <scope>NUCLEOTIDE SEQUENCE</scope>
</reference>
<dbReference type="Proteomes" id="UP000019763">
    <property type="component" value="Unassembled WGS sequence"/>
</dbReference>
<dbReference type="SUPFAM" id="SSF52540">
    <property type="entry name" value="P-loop containing nucleoside triphosphate hydrolases"/>
    <property type="match status" value="1"/>
</dbReference>
<dbReference type="OrthoDB" id="10251136at2759"/>
<evidence type="ECO:0000256" key="2">
    <source>
        <dbReference type="RuleBase" id="RU003651"/>
    </source>
</evidence>
<dbReference type="SMART" id="SM00382">
    <property type="entry name" value="AAA"/>
    <property type="match status" value="1"/>
</dbReference>
<dbReference type="PANTHER" id="PTHR23074:SF17">
    <property type="entry name" value="FIDGETIN-LIKE PROTEIN 1"/>
    <property type="match status" value="1"/>
</dbReference>
<evidence type="ECO:0000256" key="1">
    <source>
        <dbReference type="ARBA" id="ARBA00006914"/>
    </source>
</evidence>
<sequence>MSPGAAAKSDLDPSAKQGASDVNLPPEVEAISRECPDISKEHLQRIAGTVVTIKNEVVIAGLEAVKDVIMSKIVRPILRPDLHKGLYRAVSGILFFGPPGTGKTSLAKWIAYQAKATFFCVTPSVLVSMFQGESESLIKCLFVMAERLSPAIIFFDEIDGFIGKRSLKEEESTLRMKNQLLQAMDGLCTQEAATVIVIGATNRPDALDDAALRRLQKRIYIPLPDDLAIYHQIKNTLIKHAQDLEICRCDTACREAIAHTCVLLNYDFESLRTVLIPRVKGFNGSDIRALCVKAAEILYQNVLFSFDGDLDKVPNPSAFGLPTIDHFQKALSTVRPSTTLDSTTLNQWASDFACF</sequence>
<dbReference type="GO" id="GO:0005524">
    <property type="term" value="F:ATP binding"/>
    <property type="evidence" value="ECO:0007669"/>
    <property type="project" value="UniProtKB-KW"/>
</dbReference>
<evidence type="ECO:0000259" key="4">
    <source>
        <dbReference type="SMART" id="SM00382"/>
    </source>
</evidence>
<evidence type="ECO:0000256" key="3">
    <source>
        <dbReference type="SAM" id="MobiDB-lite"/>
    </source>
</evidence>
<dbReference type="PROSITE" id="PS00674">
    <property type="entry name" value="AAA"/>
    <property type="match status" value="1"/>
</dbReference>
<dbReference type="InterPro" id="IPR003593">
    <property type="entry name" value="AAA+_ATPase"/>
</dbReference>
<keyword evidence="6" id="KW-1185">Reference proteome</keyword>
<comment type="caution">
    <text evidence="5">The sequence shown here is derived from an EMBL/GenBank/DDBJ whole genome shotgun (WGS) entry which is preliminary data.</text>
</comment>
<feature type="domain" description="AAA+ ATPase" evidence="4">
    <location>
        <begin position="89"/>
        <end position="225"/>
    </location>
</feature>
<dbReference type="Pfam" id="PF00004">
    <property type="entry name" value="AAA"/>
    <property type="match status" value="1"/>
</dbReference>
<dbReference type="PANTHER" id="PTHR23074">
    <property type="entry name" value="AAA DOMAIN-CONTAINING"/>
    <property type="match status" value="1"/>
</dbReference>
<accession>A0A023AXQ7</accession>
<dbReference type="InterPro" id="IPR003959">
    <property type="entry name" value="ATPase_AAA_core"/>
</dbReference>
<dbReference type="InterPro" id="IPR027417">
    <property type="entry name" value="P-loop_NTPase"/>
</dbReference>
<dbReference type="RefSeq" id="XP_011133326.1">
    <property type="nucleotide sequence ID" value="XM_011135024.1"/>
</dbReference>
<dbReference type="GO" id="GO:0016887">
    <property type="term" value="F:ATP hydrolysis activity"/>
    <property type="evidence" value="ECO:0007669"/>
    <property type="project" value="InterPro"/>
</dbReference>
<evidence type="ECO:0000313" key="6">
    <source>
        <dbReference type="Proteomes" id="UP000019763"/>
    </source>
</evidence>
<dbReference type="InterPro" id="IPR050304">
    <property type="entry name" value="MT-severing_AAA_ATPase"/>
</dbReference>
<comment type="similarity">
    <text evidence="1 2">Belongs to the AAA ATPase family.</text>
</comment>
<dbReference type="Gene3D" id="1.10.8.60">
    <property type="match status" value="1"/>
</dbReference>
<dbReference type="VEuPathDB" id="CryptoDB:GNI_171710"/>
<dbReference type="AlphaFoldDB" id="A0A023AXQ7"/>
<dbReference type="GeneID" id="22915869"/>
<proteinExistence type="inferred from homology"/>
<keyword evidence="2" id="KW-0067">ATP-binding</keyword>
<organism evidence="5 6">
    <name type="scientific">Gregarina niphandrodes</name>
    <name type="common">Septate eugregarine</name>
    <dbReference type="NCBI Taxonomy" id="110365"/>
    <lineage>
        <taxon>Eukaryota</taxon>
        <taxon>Sar</taxon>
        <taxon>Alveolata</taxon>
        <taxon>Apicomplexa</taxon>
        <taxon>Conoidasida</taxon>
        <taxon>Gregarinasina</taxon>
        <taxon>Eugregarinorida</taxon>
        <taxon>Gregarinidae</taxon>
        <taxon>Gregarina</taxon>
    </lineage>
</organism>
<feature type="region of interest" description="Disordered" evidence="3">
    <location>
        <begin position="1"/>
        <end position="23"/>
    </location>
</feature>
<dbReference type="Gene3D" id="3.40.50.300">
    <property type="entry name" value="P-loop containing nucleotide triphosphate hydrolases"/>
    <property type="match status" value="1"/>
</dbReference>
<evidence type="ECO:0000313" key="5">
    <source>
        <dbReference type="EMBL" id="EZG43442.1"/>
    </source>
</evidence>